<feature type="coiled-coil region" evidence="1">
    <location>
        <begin position="115"/>
        <end position="142"/>
    </location>
</feature>
<feature type="region of interest" description="Disordered" evidence="2">
    <location>
        <begin position="362"/>
        <end position="390"/>
    </location>
</feature>
<dbReference type="PANTHER" id="PTHR47027:SF20">
    <property type="entry name" value="REVERSE TRANSCRIPTASE-LIKE PROTEIN WITH RNA-DIRECTED DNA POLYMERASE DOMAIN"/>
    <property type="match status" value="1"/>
</dbReference>
<proteinExistence type="predicted"/>
<accession>A0A1Q9CIP0</accession>
<feature type="region of interest" description="Disordered" evidence="2">
    <location>
        <begin position="1"/>
        <end position="73"/>
    </location>
</feature>
<feature type="region of interest" description="Disordered" evidence="2">
    <location>
        <begin position="935"/>
        <end position="969"/>
    </location>
</feature>
<protein>
    <submittedName>
        <fullName evidence="3">Uncharacterized protein</fullName>
    </submittedName>
</protein>
<dbReference type="OrthoDB" id="413373at2759"/>
<dbReference type="InterPro" id="IPR036691">
    <property type="entry name" value="Endo/exonu/phosph_ase_sf"/>
</dbReference>
<evidence type="ECO:0000256" key="1">
    <source>
        <dbReference type="SAM" id="Coils"/>
    </source>
</evidence>
<evidence type="ECO:0000313" key="3">
    <source>
        <dbReference type="EMBL" id="OLP82791.1"/>
    </source>
</evidence>
<feature type="region of interest" description="Disordered" evidence="2">
    <location>
        <begin position="1316"/>
        <end position="1385"/>
    </location>
</feature>
<dbReference type="SUPFAM" id="SSF53098">
    <property type="entry name" value="Ribonuclease H-like"/>
    <property type="match status" value="1"/>
</dbReference>
<organism evidence="3 4">
    <name type="scientific">Symbiodinium microadriaticum</name>
    <name type="common">Dinoflagellate</name>
    <name type="synonym">Zooxanthella microadriatica</name>
    <dbReference type="NCBI Taxonomy" id="2951"/>
    <lineage>
        <taxon>Eukaryota</taxon>
        <taxon>Sar</taxon>
        <taxon>Alveolata</taxon>
        <taxon>Dinophyceae</taxon>
        <taxon>Suessiales</taxon>
        <taxon>Symbiodiniaceae</taxon>
        <taxon>Symbiodinium</taxon>
    </lineage>
</organism>
<feature type="coiled-coil region" evidence="1">
    <location>
        <begin position="215"/>
        <end position="242"/>
    </location>
</feature>
<comment type="caution">
    <text evidence="3">The sequence shown here is derived from an EMBL/GenBank/DDBJ whole genome shotgun (WGS) entry which is preliminary data.</text>
</comment>
<keyword evidence="4" id="KW-1185">Reference proteome</keyword>
<dbReference type="PROSITE" id="PS00028">
    <property type="entry name" value="ZINC_FINGER_C2H2_1"/>
    <property type="match status" value="1"/>
</dbReference>
<sequence length="3658" mass="397422">MGGGRKQKQWSEEPPWKSSWQLWRGASPQQPGKGRGKDWNLRYDQMPLPAADKRGWPGPSDPMEADLGENAGGFMDKDVQKALTAAKKVDHKVRKLKTELLTRQEQWTLYQRHMKNAFTAQKKQHEQDLRRLEGELAEAQELGRVAALSVQEIVLRGVTGCAKPAPVADHSWEELVRGQQGMDVEPSGFFAEAVAVARSARAMASSPAPIPDAQLRQALENNLRAQQQMEALRAERDALAAAANAATGPSITMNASPCGQAPAYTAPPGMDPYMQMPPDSAMGPPAAMEESDGVKHADRRSSPLHPGQRPPEQVRVPTSVKPPRASVKDATKSMPTPAPASGPSLREKLEDKRAAQLSAALTPFGRPPSAPAFGPPAHPPPPEPGSQTMTEAPIRHRASGLLDDDNDLNPTSDGELGTELPIHVSVRPKEGSVALGPLPDLVCSDGQVHAMARAEGPEDVVMGPPVRLPTPSSLPQSAGNTQVVLPWSDPEHAVRASAHVSVRELPWTAEAADAADGQWLGCYIYTPHYVTVALAVDMPDSADLQVALDSLVSFAPGVPEKLFDGIVPIRPQQFSGYLQVIRYPTILRKVHDGYAAVICNLTHVGGPYFATVLPRGLSHADLVAFLQPLASVSDDPLRFFIGCRSKVWPTEANVLLRDGDAITGTYDPSLCPFPHRAEDLENRANWGTLRHFFKPAMRDCTCVMHREKRYCVGPHHHRDQSLSDYIVSFLQLDVRRAASCIFRLHELDVQGDRCRDVVAVADVAPPTGGFQEPERVDFFVLCDVRPLGLKPRFLYTHVPRLHLPSLVADLGIALPRGYVVGVVGARVHGDMVRFNGNCTLLFYAKSEDDSSSSVPSPVVEQEIGVQEECPTSAVGELDFDTTLPEGHSWNAGGHTSWNASAEDSHSVWDDRFGLFARPESPDATRWPSPGAEAYVLSGRQSQPGPDRQQDTSEPGDSSAPVRVAGPEMPSDLAPVSATLPIGFTPDSSQGFEVVALIYTPDVSPEMVATSLELPCGVDQAVAAVAGSRASGASCGFSCLTPVTPQPCLEFMVLLASPRWLVARPMVLFDCLRVNSTLFAKVLFPYATRESLLLAAGFRHDNQEEIFVHGLLRPLQPGQRIQLLTGMVISLAPPGCGAPATSDLATRLLSRDGWDADAYLPGPTYAPGLHYWVLTEGQPALFTVGTGRRSHAREDLAHQLGARESSLYVRATEPGIVDAFFNGHLATGVWIPCPPARAPENKLVLVLDCRPLLLGIRWLLLTDSIVPVSDITSPFQEYCPEEHVVTVTGAEAIEWGDECVFQFKCGQVIVLSFDEDISSSEHNDEPPPEDPPAPPDGGEHHPPGRHDVENASNSAALPSTARNRSRSPRPTNLPPTSGTGGSDDVELLHAVPDRGSQDMWRLPYTQDVVADDEASPTPVILDHFSGSALACWLCWFTKYVFTDQLLAKYLSRQLFELLTDPRPVPDWTVQEMSSENRGQEEDDWALREFSFALLAPEYADEEVIMQVLLPQPVADILDLLDTCRGRVGFELFPRLCTVHPQPLLHAVAILMLPNWLSDRVVVCLDLSQCDGGVFAVVTPQWTDRFALLNLAGLSAMSDILVFPSGAEQPAEPGDAVWVCDGGCIRFAFPGTPLLARPSLSEIFALPSRGMGAPPAPRNAGDRYCLVGVGFYCDFELHPERSFLYRADIASRMRVAADRAIISPARPRIENATVYGRACRTVIAVGQFWKDGVASLLQKIALITGPGFGWNRGAPKPHGVPLPEQQVPLRMLHIVSCTLWFTSGALLLVVGIVLHAGSLDCDVDVFPTLGGMSTLLDIASREVDCPAFFMACTLVETLHEHFAEIPLPSAPATSIVTRRVLSLDVLLPDAGSPAAEMECVPEVFDLTARQCVIPCTARLMHSLERVFPFSMLQGPRGMLPRPDRFAHWLAQGHVGRSPAPDEIIVLTTDGSFDPHSGSAGWAVAVSLVSNMDLRLPGQFVGCISGSTSELQSVVGSAFPSNSAYLAEVAGLFWAALLAFRMPGSAPFVFRADNVGALHGVAGQASLTDHPLCRAAAAVHTAFRIRRGHPSYQHVLGHAADPANELADALAGRASAQQQGFSLPGLDLSEWLGDQGRTLEWLPHVCLAVSVPSTLPTQHEEVLSWSRATAPCTLSPSDVMRPFLRAVEGTRPSPSSGAAPCFLGCLASFNALSLLERMPNSHAAGLHGETGRVKLLCSAFSEHGVSLAGLQECRTPKSSMYCQGYHRFASGRDDNACYGCELWVSDKGVFDPKSVTVLHAEPTCLLASLSFLGRPLRVLVAHGPHRVHSEAYRASWWTRVHGICAAHRRDAACIVLADANCRIGSCTSLGIGPHQADPEDLTGGLFRELLADLGCWLPSTFEATSTGPGGTLYQRRSGDWDRSDFVAVPIDWRFSHCLAWVEPRISAGLDHMAVLVSCAIFSPVKMRSHAKAKRIDVDAVLHPDNRPAIDAVLSSVPCIPWDVDASEHAALLVDHMYRGLADLFPLPRKALRGAHFSELTQRLHRSVADLRHSLRARDGAYRATLLRCAWAAWPAAGPSFHTLFSGRWLWRLQICRALDCMLLRRFGRALRSSCRQDRRTQVVLLSDQVAEAPCAELHKAVRRIMRPKKFRQASNAPLPLLQRSDGTVCQSQEEVTEVWREHFRVLEAGKEIDAGALAVACRQRQADFEGTDLVDTSLVPTWAQLQEAFRATSPHKACGPDLLPPGICRLYSQRLTEAFWPVMLKAVLRSNEAVGLKGGILHRIAKPSAVANTTAGYRGILVQSCLSKVLHRAARHMAVSHWEANRLPLQIGGRKGCPASFGHFCSRAFLAMAKAQGRSAAILFVDIAAAYYGVVREAILGSCASGRPLHDLVECLGLSESDLQHLAFLVEQEPVLRQQGAAELFTEVANELHRNTWFVLAGDTQVVETHRGTRPGGSLADVVFSILFSKVLERRSTSVLQPCVPRVPWNGQRSPWDSTPGACSSCTVEASDVVYADDLASFLVSSCAEALPKAISSIAADTVDTLLPHGLNANIGPTKTAAVAVPAGKGSRAVRRRLYSENQGRLVVLPDSKSGFRLDLVAVYKHLGSLVTHDGNLLPEIRHRLAAGRSAMKEGKQRLFACRAIPLSKRAAIFRTHVLAAITPGMGTWPLLNHQEWQSFSGGMISLYRQLLCLRVEGGFHCSEAQIVSRVGLPAPRSLLHLERLRFLGQMVRHGPDAAWALLCHYGDFKDALLQAATWLLDAVGSTCELGDIVACWPAWMALMRDSPGRWKALLKRADAWHMLRIDQLAALEGFARELWPSKDLRASTPLASCDHACLNCGIAFATRQQWGAHAHRVHGYHSRAHVVASGRQCQACGLLVANAAKLRTHLRLSLVCVQRIEHMRATGELSVDHSQGHCLAPAVPGIGKSALGPASPETLPALLAALRSFKPPSSDVDEALLDLVKGFVAPLPVLRCTLHLWIEELAVGVLRDACNDVLLVLHPQHLCDRISGKRDVATEPCAPFSPRLDFPVRVPVSEPLPLLVVDCEPPSWFAQQLPTSCAVVSQTHACLLDWLHRPVAGACVSFPLPPAAASPVFDPSPCTLKALRDLRHWTDTVLSGLRALIQLARTGRLVWVRIPVSPLDFQPLARWLTNMSQAQAGIEDAQPCFTLEFISGSCLH</sequence>
<feature type="compositionally biased region" description="Basic and acidic residues" evidence="2">
    <location>
        <begin position="292"/>
        <end position="301"/>
    </location>
</feature>
<dbReference type="InterPro" id="IPR012337">
    <property type="entry name" value="RNaseH-like_sf"/>
</dbReference>
<keyword evidence="1" id="KW-0175">Coiled coil</keyword>
<dbReference type="Gene3D" id="3.30.420.10">
    <property type="entry name" value="Ribonuclease H-like superfamily/Ribonuclease H"/>
    <property type="match status" value="1"/>
</dbReference>
<feature type="region of interest" description="Disordered" evidence="2">
    <location>
        <begin position="269"/>
        <end position="347"/>
    </location>
</feature>
<dbReference type="GO" id="GO:0003676">
    <property type="term" value="F:nucleic acid binding"/>
    <property type="evidence" value="ECO:0007669"/>
    <property type="project" value="InterPro"/>
</dbReference>
<dbReference type="InterPro" id="IPR013087">
    <property type="entry name" value="Znf_C2H2_type"/>
</dbReference>
<dbReference type="SUPFAM" id="SSF56219">
    <property type="entry name" value="DNase I-like"/>
    <property type="match status" value="1"/>
</dbReference>
<dbReference type="EMBL" id="LSRX01001166">
    <property type="protein sequence ID" value="OLP82791.1"/>
    <property type="molecule type" value="Genomic_DNA"/>
</dbReference>
<dbReference type="PANTHER" id="PTHR47027">
    <property type="entry name" value="REVERSE TRANSCRIPTASE DOMAIN-CONTAINING PROTEIN"/>
    <property type="match status" value="1"/>
</dbReference>
<evidence type="ECO:0000313" key="4">
    <source>
        <dbReference type="Proteomes" id="UP000186817"/>
    </source>
</evidence>
<evidence type="ECO:0000256" key="2">
    <source>
        <dbReference type="SAM" id="MobiDB-lite"/>
    </source>
</evidence>
<dbReference type="Proteomes" id="UP000186817">
    <property type="component" value="Unassembled WGS sequence"/>
</dbReference>
<feature type="compositionally biased region" description="Polar residues" evidence="2">
    <location>
        <begin position="1349"/>
        <end position="1376"/>
    </location>
</feature>
<dbReference type="InterPro" id="IPR036397">
    <property type="entry name" value="RNaseH_sf"/>
</dbReference>
<reference evidence="3 4" key="1">
    <citation type="submission" date="2016-02" db="EMBL/GenBank/DDBJ databases">
        <title>Genome analysis of coral dinoflagellate symbionts highlights evolutionary adaptations to a symbiotic lifestyle.</title>
        <authorList>
            <person name="Aranda M."/>
            <person name="Li Y."/>
            <person name="Liew Y.J."/>
            <person name="Baumgarten S."/>
            <person name="Simakov O."/>
            <person name="Wilson M."/>
            <person name="Piel J."/>
            <person name="Ashoor H."/>
            <person name="Bougouffa S."/>
            <person name="Bajic V.B."/>
            <person name="Ryu T."/>
            <person name="Ravasi T."/>
            <person name="Bayer T."/>
            <person name="Micklem G."/>
            <person name="Kim H."/>
            <person name="Bhak J."/>
            <person name="Lajeunesse T.C."/>
            <person name="Voolstra C.R."/>
        </authorList>
    </citation>
    <scope>NUCLEOTIDE SEQUENCE [LARGE SCALE GENOMIC DNA]</scope>
    <source>
        <strain evidence="3 4">CCMP2467</strain>
    </source>
</reference>
<feature type="compositionally biased region" description="Basic and acidic residues" evidence="2">
    <location>
        <begin position="1336"/>
        <end position="1348"/>
    </location>
</feature>
<feature type="compositionally biased region" description="Pro residues" evidence="2">
    <location>
        <begin position="365"/>
        <end position="384"/>
    </location>
</feature>
<gene>
    <name evidence="3" type="ORF">AK812_SmicGene36526</name>
</gene>
<name>A0A1Q9CIP0_SYMMI</name>